<dbReference type="Proteomes" id="UP001285441">
    <property type="component" value="Unassembled WGS sequence"/>
</dbReference>
<reference evidence="2" key="1">
    <citation type="journal article" date="2023" name="Mol. Phylogenet. Evol.">
        <title>Genome-scale phylogeny and comparative genomics of the fungal order Sordariales.</title>
        <authorList>
            <person name="Hensen N."/>
            <person name="Bonometti L."/>
            <person name="Westerberg I."/>
            <person name="Brannstrom I.O."/>
            <person name="Guillou S."/>
            <person name="Cros-Aarteil S."/>
            <person name="Calhoun S."/>
            <person name="Haridas S."/>
            <person name="Kuo A."/>
            <person name="Mondo S."/>
            <person name="Pangilinan J."/>
            <person name="Riley R."/>
            <person name="LaButti K."/>
            <person name="Andreopoulos B."/>
            <person name="Lipzen A."/>
            <person name="Chen C."/>
            <person name="Yan M."/>
            <person name="Daum C."/>
            <person name="Ng V."/>
            <person name="Clum A."/>
            <person name="Steindorff A."/>
            <person name="Ohm R.A."/>
            <person name="Martin F."/>
            <person name="Silar P."/>
            <person name="Natvig D.O."/>
            <person name="Lalanne C."/>
            <person name="Gautier V."/>
            <person name="Ament-Velasquez S.L."/>
            <person name="Kruys A."/>
            <person name="Hutchinson M.I."/>
            <person name="Powell A.J."/>
            <person name="Barry K."/>
            <person name="Miller A.N."/>
            <person name="Grigoriev I.V."/>
            <person name="Debuchy R."/>
            <person name="Gladieux P."/>
            <person name="Hiltunen Thoren M."/>
            <person name="Johannesson H."/>
        </authorList>
    </citation>
    <scope>NUCLEOTIDE SEQUENCE</scope>
    <source>
        <strain evidence="2">CBS 232.78</strain>
    </source>
</reference>
<organism evidence="2 3">
    <name type="scientific">Podospora didyma</name>
    <dbReference type="NCBI Taxonomy" id="330526"/>
    <lineage>
        <taxon>Eukaryota</taxon>
        <taxon>Fungi</taxon>
        <taxon>Dikarya</taxon>
        <taxon>Ascomycota</taxon>
        <taxon>Pezizomycotina</taxon>
        <taxon>Sordariomycetes</taxon>
        <taxon>Sordariomycetidae</taxon>
        <taxon>Sordariales</taxon>
        <taxon>Podosporaceae</taxon>
        <taxon>Podospora</taxon>
    </lineage>
</organism>
<dbReference type="EMBL" id="JAULSW010000011">
    <property type="protein sequence ID" value="KAK3368028.1"/>
    <property type="molecule type" value="Genomic_DNA"/>
</dbReference>
<feature type="transmembrane region" description="Helical" evidence="1">
    <location>
        <begin position="91"/>
        <end position="116"/>
    </location>
</feature>
<accession>A0AAE0K0Y2</accession>
<keyword evidence="1" id="KW-0812">Transmembrane</keyword>
<sequence length="449" mass="49285">MFDEYALPGTDTARYLGHIVPIKINVGVSCVGFIVSLIRTVSALELMSRRKGLYNHSLLIGAALSLGGVQLYVTERALIVADGEPELQIRFSILCTPICFFLPITVFIAAFYIVSIGNENNPTRSWKWRLVFAAGLAGAGVGTFWCMVTGTMLQVAVLGSPTINLTLATPYILLSCLIAVACVIILGIVICKSRARVLYARRAQRLSLAAAVFDNKGQILGDSRRLAPKREDLAYQRHNDVFSTAHPLFHRAFQASWNWNFIEKVLDKMSQHLGSLPHHDSQLRAGVTLVDDDGRVVNNYGIIFRELYCLAAAALTGQVHENLDKAAGYGTVSSPQGRNLQALRISGLTRTILTGNLWLRRALVSALEAQGFRFADVDQVAPSIASTMQIRTPGLGEKLRSMVNYVEPATLDPRVHLGLFAIKARMDRLGFDILVRENARGLLPTTKLP</sequence>
<feature type="transmembrane region" description="Helical" evidence="1">
    <location>
        <begin position="20"/>
        <end position="41"/>
    </location>
</feature>
<evidence type="ECO:0000313" key="2">
    <source>
        <dbReference type="EMBL" id="KAK3368028.1"/>
    </source>
</evidence>
<feature type="transmembrane region" description="Helical" evidence="1">
    <location>
        <begin position="128"/>
        <end position="151"/>
    </location>
</feature>
<dbReference type="PANTHER" id="PTHR35152:SF1">
    <property type="entry name" value="DOMAIN SIGNALLING PROTEIN, PUTATIVE (AFU_ORTHOLOGUE AFUA_5G11310)-RELATED"/>
    <property type="match status" value="1"/>
</dbReference>
<evidence type="ECO:0000313" key="3">
    <source>
        <dbReference type="Proteomes" id="UP001285441"/>
    </source>
</evidence>
<gene>
    <name evidence="2" type="ORF">B0H63DRAFT_529729</name>
</gene>
<reference evidence="2" key="2">
    <citation type="submission" date="2023-06" db="EMBL/GenBank/DDBJ databases">
        <authorList>
            <consortium name="Lawrence Berkeley National Laboratory"/>
            <person name="Haridas S."/>
            <person name="Hensen N."/>
            <person name="Bonometti L."/>
            <person name="Westerberg I."/>
            <person name="Brannstrom I.O."/>
            <person name="Guillou S."/>
            <person name="Cros-Aarteil S."/>
            <person name="Calhoun S."/>
            <person name="Kuo A."/>
            <person name="Mondo S."/>
            <person name="Pangilinan J."/>
            <person name="Riley R."/>
            <person name="LaButti K."/>
            <person name="Andreopoulos B."/>
            <person name="Lipzen A."/>
            <person name="Chen C."/>
            <person name="Yanf M."/>
            <person name="Daum C."/>
            <person name="Ng V."/>
            <person name="Clum A."/>
            <person name="Steindorff A."/>
            <person name="Ohm R."/>
            <person name="Martin F."/>
            <person name="Silar P."/>
            <person name="Natvig D."/>
            <person name="Lalanne C."/>
            <person name="Gautier V."/>
            <person name="Ament-velasquez S.L."/>
            <person name="Kruys A."/>
            <person name="Hutchinson M.I."/>
            <person name="Powell A.J."/>
            <person name="Barry K."/>
            <person name="Miller A.N."/>
            <person name="Grigoriev I.V."/>
            <person name="Debuchy R."/>
            <person name="Gladieux P."/>
            <person name="Thoren M.H."/>
            <person name="Johannesson H."/>
        </authorList>
    </citation>
    <scope>NUCLEOTIDE SEQUENCE</scope>
    <source>
        <strain evidence="2">CBS 232.78</strain>
    </source>
</reference>
<evidence type="ECO:0008006" key="4">
    <source>
        <dbReference type="Google" id="ProtNLM"/>
    </source>
</evidence>
<protein>
    <recommendedName>
        <fullName evidence="4">MHYT domain-containing protein</fullName>
    </recommendedName>
</protein>
<name>A0AAE0K0Y2_9PEZI</name>
<dbReference type="PANTHER" id="PTHR35152">
    <property type="entry name" value="DOMAIN SIGNALLING PROTEIN, PUTATIVE (AFU_ORTHOLOGUE AFUA_5G11310)-RELATED"/>
    <property type="match status" value="1"/>
</dbReference>
<feature type="transmembrane region" description="Helical" evidence="1">
    <location>
        <begin position="53"/>
        <end position="71"/>
    </location>
</feature>
<evidence type="ECO:0000256" key="1">
    <source>
        <dbReference type="SAM" id="Phobius"/>
    </source>
</evidence>
<proteinExistence type="predicted"/>
<keyword evidence="1" id="KW-1133">Transmembrane helix</keyword>
<dbReference type="AlphaFoldDB" id="A0AAE0K0Y2"/>
<keyword evidence="3" id="KW-1185">Reference proteome</keyword>
<feature type="transmembrane region" description="Helical" evidence="1">
    <location>
        <begin position="171"/>
        <end position="191"/>
    </location>
</feature>
<comment type="caution">
    <text evidence="2">The sequence shown here is derived from an EMBL/GenBank/DDBJ whole genome shotgun (WGS) entry which is preliminary data.</text>
</comment>
<keyword evidence="1" id="KW-0472">Membrane</keyword>